<feature type="transmembrane region" description="Helical" evidence="5">
    <location>
        <begin position="12"/>
        <end position="35"/>
    </location>
</feature>
<dbReference type="InterPro" id="IPR022764">
    <property type="entry name" value="Peptidase_S54_rhomboid_dom"/>
</dbReference>
<name>A0A3B1B356_9ZZZZ</name>
<dbReference type="InterPro" id="IPR035952">
    <property type="entry name" value="Rhomboid-like_sf"/>
</dbReference>
<evidence type="ECO:0000313" key="7">
    <source>
        <dbReference type="EMBL" id="VAX00685.1"/>
    </source>
</evidence>
<comment type="subcellular location">
    <subcellularLocation>
        <location evidence="1">Membrane</location>
        <topology evidence="1">Multi-pass membrane protein</topology>
    </subcellularLocation>
</comment>
<feature type="transmembrane region" description="Helical" evidence="5">
    <location>
        <begin position="113"/>
        <end position="132"/>
    </location>
</feature>
<dbReference type="AlphaFoldDB" id="A0A3B1B356"/>
<keyword evidence="2 5" id="KW-0812">Transmembrane</keyword>
<feature type="transmembrane region" description="Helical" evidence="5">
    <location>
        <begin position="163"/>
        <end position="183"/>
    </location>
</feature>
<dbReference type="Pfam" id="PF01694">
    <property type="entry name" value="Rhomboid"/>
    <property type="match status" value="1"/>
</dbReference>
<organism evidence="7">
    <name type="scientific">hydrothermal vent metagenome</name>
    <dbReference type="NCBI Taxonomy" id="652676"/>
    <lineage>
        <taxon>unclassified sequences</taxon>
        <taxon>metagenomes</taxon>
        <taxon>ecological metagenomes</taxon>
    </lineage>
</organism>
<gene>
    <name evidence="7" type="ORF">MNBD_GAMMA22-2836</name>
</gene>
<keyword evidence="3 5" id="KW-1133">Transmembrane helix</keyword>
<feature type="domain" description="Peptidase S54 rhomboid" evidence="6">
    <location>
        <begin position="55"/>
        <end position="183"/>
    </location>
</feature>
<dbReference type="GO" id="GO:0016020">
    <property type="term" value="C:membrane"/>
    <property type="evidence" value="ECO:0007669"/>
    <property type="project" value="UniProtKB-SubCell"/>
</dbReference>
<dbReference type="SUPFAM" id="SSF144091">
    <property type="entry name" value="Rhomboid-like"/>
    <property type="match status" value="1"/>
</dbReference>
<dbReference type="EMBL" id="UOFS01000045">
    <property type="protein sequence ID" value="VAX00685.1"/>
    <property type="molecule type" value="Genomic_DNA"/>
</dbReference>
<feature type="transmembrane region" description="Helical" evidence="5">
    <location>
        <begin position="55"/>
        <end position="76"/>
    </location>
</feature>
<evidence type="ECO:0000256" key="1">
    <source>
        <dbReference type="ARBA" id="ARBA00004141"/>
    </source>
</evidence>
<dbReference type="Gene3D" id="1.20.1540.10">
    <property type="entry name" value="Rhomboid-like"/>
    <property type="match status" value="1"/>
</dbReference>
<evidence type="ECO:0000256" key="4">
    <source>
        <dbReference type="ARBA" id="ARBA00023136"/>
    </source>
</evidence>
<evidence type="ECO:0000256" key="3">
    <source>
        <dbReference type="ARBA" id="ARBA00022989"/>
    </source>
</evidence>
<protein>
    <recommendedName>
        <fullName evidence="6">Peptidase S54 rhomboid domain-containing protein</fullName>
    </recommendedName>
</protein>
<evidence type="ECO:0000259" key="6">
    <source>
        <dbReference type="Pfam" id="PF01694"/>
    </source>
</evidence>
<proteinExistence type="predicted"/>
<evidence type="ECO:0000256" key="2">
    <source>
        <dbReference type="ARBA" id="ARBA00022692"/>
    </source>
</evidence>
<accession>A0A3B1B356</accession>
<reference evidence="7" key="1">
    <citation type="submission" date="2018-06" db="EMBL/GenBank/DDBJ databases">
        <authorList>
            <person name="Zhirakovskaya E."/>
        </authorList>
    </citation>
    <scope>NUCLEOTIDE SEQUENCE</scope>
</reference>
<evidence type="ECO:0000256" key="5">
    <source>
        <dbReference type="SAM" id="Phobius"/>
    </source>
</evidence>
<feature type="transmembrane region" description="Helical" evidence="5">
    <location>
        <begin position="88"/>
        <end position="107"/>
    </location>
</feature>
<dbReference type="GO" id="GO:0004252">
    <property type="term" value="F:serine-type endopeptidase activity"/>
    <property type="evidence" value="ECO:0007669"/>
    <property type="project" value="InterPro"/>
</dbReference>
<sequence length="188" mass="20935">MSRSLISVQKSQIVDVLLLLASMWLVFILQILFPYDLSSYGIVPRTFTGFLHIPLAPWVHHSTTHIIFNSVPLLVLGFIVHLSGRTQFWEVTILITLISGLGTWLIGSSGLHGGASGLIMGYWSYILVNALFKRSAKNIFLALITLFFYGGMFLILLDARPQISWAGHASGFAAGAITVWLKYKVRRN</sequence>
<keyword evidence="4 5" id="KW-0472">Membrane</keyword>
<feature type="transmembrane region" description="Helical" evidence="5">
    <location>
        <begin position="139"/>
        <end position="157"/>
    </location>
</feature>